<organism evidence="2 3">
    <name type="scientific">Micromonospora sonchi</name>
    <dbReference type="NCBI Taxonomy" id="1763543"/>
    <lineage>
        <taxon>Bacteria</taxon>
        <taxon>Bacillati</taxon>
        <taxon>Actinomycetota</taxon>
        <taxon>Actinomycetes</taxon>
        <taxon>Micromonosporales</taxon>
        <taxon>Micromonosporaceae</taxon>
        <taxon>Micromonospora</taxon>
    </lineage>
</organism>
<reference evidence="2" key="1">
    <citation type="journal article" date="2014" name="Int. J. Syst. Evol. Microbiol.">
        <title>Complete genome sequence of Corynebacterium casei LMG S-19264T (=DSM 44701T), isolated from a smear-ripened cheese.</title>
        <authorList>
            <consortium name="US DOE Joint Genome Institute (JGI-PGF)"/>
            <person name="Walter F."/>
            <person name="Albersmeier A."/>
            <person name="Kalinowski J."/>
            <person name="Ruckert C."/>
        </authorList>
    </citation>
    <scope>NUCLEOTIDE SEQUENCE</scope>
    <source>
        <strain evidence="2">CGMCC 4.7312</strain>
    </source>
</reference>
<keyword evidence="1" id="KW-0472">Membrane</keyword>
<protein>
    <submittedName>
        <fullName evidence="2">Uncharacterized protein</fullName>
    </submittedName>
</protein>
<name>A0A917WTK2_9ACTN</name>
<proteinExistence type="predicted"/>
<evidence type="ECO:0000313" key="3">
    <source>
        <dbReference type="Proteomes" id="UP000608890"/>
    </source>
</evidence>
<dbReference type="Proteomes" id="UP000608890">
    <property type="component" value="Unassembled WGS sequence"/>
</dbReference>
<evidence type="ECO:0000313" key="2">
    <source>
        <dbReference type="EMBL" id="GGM27515.1"/>
    </source>
</evidence>
<sequence>MTAPRPVSRASLAYAGNRFMYAAVAALILKLTVDNALPGPFVFLAALGVGYGLLTLIHNTRRTDSPEETP</sequence>
<feature type="transmembrane region" description="Helical" evidence="1">
    <location>
        <begin position="12"/>
        <end position="33"/>
    </location>
</feature>
<dbReference type="AlphaFoldDB" id="A0A917WTK2"/>
<feature type="transmembrane region" description="Helical" evidence="1">
    <location>
        <begin position="39"/>
        <end position="57"/>
    </location>
</feature>
<keyword evidence="1" id="KW-0812">Transmembrane</keyword>
<reference evidence="2" key="2">
    <citation type="submission" date="2020-09" db="EMBL/GenBank/DDBJ databases">
        <authorList>
            <person name="Sun Q."/>
            <person name="Zhou Y."/>
        </authorList>
    </citation>
    <scope>NUCLEOTIDE SEQUENCE</scope>
    <source>
        <strain evidence="2">CGMCC 4.7312</strain>
    </source>
</reference>
<comment type="caution">
    <text evidence="2">The sequence shown here is derived from an EMBL/GenBank/DDBJ whole genome shotgun (WGS) entry which is preliminary data.</text>
</comment>
<gene>
    <name evidence="2" type="ORF">GCM10011608_10390</name>
</gene>
<keyword evidence="3" id="KW-1185">Reference proteome</keyword>
<dbReference type="RefSeq" id="WP_189041080.1">
    <property type="nucleotide sequence ID" value="NZ_BMNB01000003.1"/>
</dbReference>
<dbReference type="EMBL" id="BMNB01000003">
    <property type="protein sequence ID" value="GGM27515.1"/>
    <property type="molecule type" value="Genomic_DNA"/>
</dbReference>
<evidence type="ECO:0000256" key="1">
    <source>
        <dbReference type="SAM" id="Phobius"/>
    </source>
</evidence>
<keyword evidence="1" id="KW-1133">Transmembrane helix</keyword>
<accession>A0A917WTK2</accession>